<dbReference type="InterPro" id="IPR011009">
    <property type="entry name" value="Kinase-like_dom_sf"/>
</dbReference>
<keyword evidence="5 10" id="KW-0547">Nucleotide-binding</keyword>
<evidence type="ECO:0000256" key="4">
    <source>
        <dbReference type="ARBA" id="ARBA00022737"/>
    </source>
</evidence>
<evidence type="ECO:0000313" key="16">
    <source>
        <dbReference type="Proteomes" id="UP001237823"/>
    </source>
</evidence>
<dbReference type="PROSITE" id="PS00107">
    <property type="entry name" value="PROTEIN_KINASE_ATP"/>
    <property type="match status" value="1"/>
</dbReference>
<evidence type="ECO:0000313" key="15">
    <source>
        <dbReference type="EMBL" id="MDM7884836.1"/>
    </source>
</evidence>
<dbReference type="Pfam" id="PF03793">
    <property type="entry name" value="PASTA"/>
    <property type="match status" value="3"/>
</dbReference>
<proteinExistence type="predicted"/>
<keyword evidence="12" id="KW-0472">Membrane</keyword>
<feature type="domain" description="Protein kinase" evidence="13">
    <location>
        <begin position="16"/>
        <end position="286"/>
    </location>
</feature>
<keyword evidence="12" id="KW-0812">Transmembrane</keyword>
<dbReference type="InterPro" id="IPR005543">
    <property type="entry name" value="PASTA_dom"/>
</dbReference>
<evidence type="ECO:0000259" key="13">
    <source>
        <dbReference type="PROSITE" id="PS50011"/>
    </source>
</evidence>
<evidence type="ECO:0000259" key="14">
    <source>
        <dbReference type="PROSITE" id="PS51178"/>
    </source>
</evidence>
<feature type="domain" description="PASTA" evidence="14">
    <location>
        <begin position="443"/>
        <end position="510"/>
    </location>
</feature>
<keyword evidence="16" id="KW-1185">Reference proteome</keyword>
<keyword evidence="12" id="KW-1133">Transmembrane helix</keyword>
<comment type="caution">
    <text evidence="15">The sequence shown here is derived from an EMBL/GenBank/DDBJ whole genome shotgun (WGS) entry which is preliminary data.</text>
</comment>
<accession>A0ABT7T5J1</accession>
<name>A0ABT7T5J1_9MICO</name>
<dbReference type="CDD" id="cd06577">
    <property type="entry name" value="PASTA_pknB"/>
    <property type="match status" value="2"/>
</dbReference>
<feature type="compositionally biased region" description="Gly residues" evidence="11">
    <location>
        <begin position="589"/>
        <end position="611"/>
    </location>
</feature>
<dbReference type="PROSITE" id="PS00108">
    <property type="entry name" value="PROTEIN_KINASE_ST"/>
    <property type="match status" value="1"/>
</dbReference>
<feature type="binding site" evidence="10">
    <location>
        <position position="45"/>
    </location>
    <ligand>
        <name>ATP</name>
        <dbReference type="ChEBI" id="CHEBI:30616"/>
    </ligand>
</feature>
<comment type="catalytic activity">
    <reaction evidence="8">
        <text>L-threonyl-[protein] + ATP = O-phospho-L-threonyl-[protein] + ADP + H(+)</text>
        <dbReference type="Rhea" id="RHEA:46608"/>
        <dbReference type="Rhea" id="RHEA-COMP:11060"/>
        <dbReference type="Rhea" id="RHEA-COMP:11605"/>
        <dbReference type="ChEBI" id="CHEBI:15378"/>
        <dbReference type="ChEBI" id="CHEBI:30013"/>
        <dbReference type="ChEBI" id="CHEBI:30616"/>
        <dbReference type="ChEBI" id="CHEBI:61977"/>
        <dbReference type="ChEBI" id="CHEBI:456216"/>
        <dbReference type="EC" id="2.7.11.1"/>
    </reaction>
</comment>
<dbReference type="Proteomes" id="UP001237823">
    <property type="component" value="Unassembled WGS sequence"/>
</dbReference>
<evidence type="ECO:0000256" key="1">
    <source>
        <dbReference type="ARBA" id="ARBA00012513"/>
    </source>
</evidence>
<evidence type="ECO:0000256" key="6">
    <source>
        <dbReference type="ARBA" id="ARBA00022777"/>
    </source>
</evidence>
<evidence type="ECO:0000256" key="5">
    <source>
        <dbReference type="ARBA" id="ARBA00022741"/>
    </source>
</evidence>
<sequence length="611" mass="63937">MPEGVTAGITLLANRYEIGDVIGRGGMATVHVGTDTRLGRKVAVKLLKPSLANDPAFRIRFRQEAQAAARMAHPTIVRVYDAGEETVTEPSGAEVQVPYIVMEHVDGRALSDVLDDGPLAPAEAVRITEGILTALEYSHRAGVVHRDIKPANVMVTHSGQVKVMDFGIARAITDTSATVAQTTSILGTASYFSPEQARGETVDARTDLYSTGVVLFELLTGRPPFTGDSPVAVAYQHVSEQPVAPSTLSPDVSPALDAVTLHAMVKDRTRRFQNAAEFRTDLQQAAAGRVPVSTRTLQQNAAHDASTMLFGVNPRTTSNPAVAFRELDDDTAEHRPQRTQNRPPVAWIWLGIILTAAVIAGVVFFVANLQPGKAPVSSSVSVPNVVGATWDSARGELEKRDLGAVEVGENSDDVAKDTVIRTEPGSGTNVARNQSIRVVVSLGPEQVAVPDVAKQSQDAAQQALEAAGFEVGAINSDYSPDVPEGTVMSTDPASSTQLEKGSVVNLTVSNGKVRLPNVTQQPISAANTTLANLGLDVQASPTYTCTGNTVTQQSAPEGDIAQGSTVVLTYCAAPVRQPSQQPSAPAQDGGQGNGGQGDGGQGGGDQGGDGQ</sequence>
<dbReference type="Gene3D" id="3.30.10.20">
    <property type="match status" value="3"/>
</dbReference>
<dbReference type="PROSITE" id="PS51178">
    <property type="entry name" value="PASTA"/>
    <property type="match status" value="2"/>
</dbReference>
<dbReference type="SUPFAM" id="SSF56112">
    <property type="entry name" value="Protein kinase-like (PK-like)"/>
    <property type="match status" value="1"/>
</dbReference>
<dbReference type="SMART" id="SM00740">
    <property type="entry name" value="PASTA"/>
    <property type="match status" value="3"/>
</dbReference>
<dbReference type="PANTHER" id="PTHR43289">
    <property type="entry name" value="MITOGEN-ACTIVATED PROTEIN KINASE KINASE KINASE 20-RELATED"/>
    <property type="match status" value="1"/>
</dbReference>
<keyword evidence="2" id="KW-0723">Serine/threonine-protein kinase</keyword>
<dbReference type="InterPro" id="IPR000719">
    <property type="entry name" value="Prot_kinase_dom"/>
</dbReference>
<evidence type="ECO:0000256" key="3">
    <source>
        <dbReference type="ARBA" id="ARBA00022679"/>
    </source>
</evidence>
<dbReference type="Gene3D" id="1.10.510.10">
    <property type="entry name" value="Transferase(Phosphotransferase) domain 1"/>
    <property type="match status" value="1"/>
</dbReference>
<evidence type="ECO:0000256" key="12">
    <source>
        <dbReference type="SAM" id="Phobius"/>
    </source>
</evidence>
<keyword evidence="7 10" id="KW-0067">ATP-binding</keyword>
<dbReference type="SMART" id="SM00220">
    <property type="entry name" value="S_TKc"/>
    <property type="match status" value="1"/>
</dbReference>
<dbReference type="InterPro" id="IPR008271">
    <property type="entry name" value="Ser/Thr_kinase_AS"/>
</dbReference>
<comment type="catalytic activity">
    <reaction evidence="9">
        <text>L-seryl-[protein] + ATP = O-phospho-L-seryl-[protein] + ADP + H(+)</text>
        <dbReference type="Rhea" id="RHEA:17989"/>
        <dbReference type="Rhea" id="RHEA-COMP:9863"/>
        <dbReference type="Rhea" id="RHEA-COMP:11604"/>
        <dbReference type="ChEBI" id="CHEBI:15378"/>
        <dbReference type="ChEBI" id="CHEBI:29999"/>
        <dbReference type="ChEBI" id="CHEBI:30616"/>
        <dbReference type="ChEBI" id="CHEBI:83421"/>
        <dbReference type="ChEBI" id="CHEBI:456216"/>
        <dbReference type="EC" id="2.7.11.1"/>
    </reaction>
</comment>
<dbReference type="Gene3D" id="3.30.200.20">
    <property type="entry name" value="Phosphorylase Kinase, domain 1"/>
    <property type="match status" value="1"/>
</dbReference>
<organism evidence="15 16">
    <name type="scientific">Curtobacterium citri</name>
    <dbReference type="NCBI Taxonomy" id="3055139"/>
    <lineage>
        <taxon>Bacteria</taxon>
        <taxon>Bacillati</taxon>
        <taxon>Actinomycetota</taxon>
        <taxon>Actinomycetes</taxon>
        <taxon>Micrococcales</taxon>
        <taxon>Microbacteriaceae</taxon>
        <taxon>Curtobacterium</taxon>
    </lineage>
</organism>
<dbReference type="EMBL" id="JAUCML010000003">
    <property type="protein sequence ID" value="MDM7884836.1"/>
    <property type="molecule type" value="Genomic_DNA"/>
</dbReference>
<protein>
    <recommendedName>
        <fullName evidence="1">non-specific serine/threonine protein kinase</fullName>
        <ecNumber evidence="1">2.7.11.1</ecNumber>
    </recommendedName>
</protein>
<dbReference type="EC" id="2.7.11.1" evidence="1"/>
<dbReference type="Pfam" id="PF00069">
    <property type="entry name" value="Pkinase"/>
    <property type="match status" value="1"/>
</dbReference>
<feature type="transmembrane region" description="Helical" evidence="12">
    <location>
        <begin position="346"/>
        <end position="367"/>
    </location>
</feature>
<dbReference type="RefSeq" id="WP_259346072.1">
    <property type="nucleotide sequence ID" value="NZ_JAUCML010000003.1"/>
</dbReference>
<evidence type="ECO:0000256" key="2">
    <source>
        <dbReference type="ARBA" id="ARBA00022527"/>
    </source>
</evidence>
<dbReference type="InterPro" id="IPR017441">
    <property type="entry name" value="Protein_kinase_ATP_BS"/>
</dbReference>
<reference evidence="15 16" key="1">
    <citation type="submission" date="2023-06" db="EMBL/GenBank/DDBJ databases">
        <authorList>
            <person name="Feng G."/>
            <person name="Li J."/>
            <person name="Zhu H."/>
        </authorList>
    </citation>
    <scope>NUCLEOTIDE SEQUENCE [LARGE SCALE GENOMIC DNA]</scope>
    <source>
        <strain evidence="15 16">RHCKG23</strain>
    </source>
</reference>
<feature type="compositionally biased region" description="Low complexity" evidence="11">
    <location>
        <begin position="573"/>
        <end position="588"/>
    </location>
</feature>
<keyword evidence="6 15" id="KW-0418">Kinase</keyword>
<dbReference type="CDD" id="cd14014">
    <property type="entry name" value="STKc_PknB_like"/>
    <property type="match status" value="1"/>
</dbReference>
<evidence type="ECO:0000256" key="10">
    <source>
        <dbReference type="PROSITE-ProRule" id="PRU10141"/>
    </source>
</evidence>
<dbReference type="PANTHER" id="PTHR43289:SF6">
    <property type="entry name" value="SERINE_THREONINE-PROTEIN KINASE NEKL-3"/>
    <property type="match status" value="1"/>
</dbReference>
<dbReference type="NCBIfam" id="NF033483">
    <property type="entry name" value="PknB_PASTA_kin"/>
    <property type="match status" value="1"/>
</dbReference>
<feature type="domain" description="PASTA" evidence="14">
    <location>
        <begin position="376"/>
        <end position="442"/>
    </location>
</feature>
<dbReference type="GO" id="GO:0016301">
    <property type="term" value="F:kinase activity"/>
    <property type="evidence" value="ECO:0007669"/>
    <property type="project" value="UniProtKB-KW"/>
</dbReference>
<feature type="region of interest" description="Disordered" evidence="11">
    <location>
        <begin position="573"/>
        <end position="611"/>
    </location>
</feature>
<evidence type="ECO:0000256" key="9">
    <source>
        <dbReference type="ARBA" id="ARBA00048679"/>
    </source>
</evidence>
<evidence type="ECO:0000256" key="11">
    <source>
        <dbReference type="SAM" id="MobiDB-lite"/>
    </source>
</evidence>
<evidence type="ECO:0000256" key="8">
    <source>
        <dbReference type="ARBA" id="ARBA00047899"/>
    </source>
</evidence>
<keyword evidence="4" id="KW-0677">Repeat</keyword>
<keyword evidence="3" id="KW-0808">Transferase</keyword>
<gene>
    <name evidence="15" type="primary">pknB</name>
    <name evidence="15" type="ORF">QUG92_06930</name>
</gene>
<dbReference type="PROSITE" id="PS50011">
    <property type="entry name" value="PROTEIN_KINASE_DOM"/>
    <property type="match status" value="1"/>
</dbReference>
<evidence type="ECO:0000256" key="7">
    <source>
        <dbReference type="ARBA" id="ARBA00022840"/>
    </source>
</evidence>